<dbReference type="AlphaFoldDB" id="A0A6U3YCL6"/>
<proteinExistence type="predicted"/>
<organism evidence="1">
    <name type="scientific">Octactis speculum</name>
    <dbReference type="NCBI Taxonomy" id="3111310"/>
    <lineage>
        <taxon>Eukaryota</taxon>
        <taxon>Sar</taxon>
        <taxon>Stramenopiles</taxon>
        <taxon>Ochrophyta</taxon>
        <taxon>Dictyochophyceae</taxon>
        <taxon>Dictyochales</taxon>
        <taxon>Dictyochaceae</taxon>
        <taxon>Octactis</taxon>
    </lineage>
</organism>
<name>A0A6U3YCL6_9STRA</name>
<accession>A0A6U3YCL6</accession>
<dbReference type="EMBL" id="HBGS01057129">
    <property type="protein sequence ID" value="CAD9480550.1"/>
    <property type="molecule type" value="Transcribed_RNA"/>
</dbReference>
<reference evidence="1" key="1">
    <citation type="submission" date="2021-01" db="EMBL/GenBank/DDBJ databases">
        <authorList>
            <person name="Corre E."/>
            <person name="Pelletier E."/>
            <person name="Niang G."/>
            <person name="Scheremetjew M."/>
            <person name="Finn R."/>
            <person name="Kale V."/>
            <person name="Holt S."/>
            <person name="Cochrane G."/>
            <person name="Meng A."/>
            <person name="Brown T."/>
            <person name="Cohen L."/>
        </authorList>
    </citation>
    <scope>NUCLEOTIDE SEQUENCE</scope>
    <source>
        <strain evidence="1">CCMP1381</strain>
    </source>
</reference>
<gene>
    <name evidence="1" type="ORF">DSPE1174_LOCUS29784</name>
    <name evidence="2" type="ORF">DSPE1174_LOCUS29785</name>
</gene>
<sequence length="110" mass="12670">MGGEWFHKNWMKTYLSYTAEAEDGTPVRHKKFTMDLEAKRTLALRDLDMNYGIYISQMIEGLLVPNPLERKSLGFIKDDFTNTIEDPLPRIGSSHSLVALQHVRKRSTIS</sequence>
<evidence type="ECO:0000313" key="1">
    <source>
        <dbReference type="EMBL" id="CAD9480550.1"/>
    </source>
</evidence>
<dbReference type="EMBL" id="HBGS01057130">
    <property type="protein sequence ID" value="CAD9480553.1"/>
    <property type="molecule type" value="Transcribed_RNA"/>
</dbReference>
<protein>
    <submittedName>
        <fullName evidence="1">Uncharacterized protein</fullName>
    </submittedName>
</protein>
<evidence type="ECO:0000313" key="2">
    <source>
        <dbReference type="EMBL" id="CAD9480553.1"/>
    </source>
</evidence>